<dbReference type="CDD" id="cd18500">
    <property type="entry name" value="BACK_IBtk"/>
    <property type="match status" value="1"/>
</dbReference>
<dbReference type="EMBL" id="JADBJN010000001">
    <property type="protein sequence ID" value="KAG5683125.1"/>
    <property type="molecule type" value="Genomic_DNA"/>
</dbReference>
<dbReference type="PROSITE" id="PS50012">
    <property type="entry name" value="RCC1_3"/>
    <property type="match status" value="1"/>
</dbReference>
<dbReference type="PROSITE" id="PS50097">
    <property type="entry name" value="BTB"/>
    <property type="match status" value="2"/>
</dbReference>
<dbReference type="AlphaFoldDB" id="A0A9J6CMD7"/>
<proteinExistence type="predicted"/>
<feature type="repeat" description="RCC1" evidence="3">
    <location>
        <begin position="187"/>
        <end position="241"/>
    </location>
</feature>
<dbReference type="SMART" id="SM00225">
    <property type="entry name" value="BTB"/>
    <property type="match status" value="2"/>
</dbReference>
<dbReference type="InterPro" id="IPR002110">
    <property type="entry name" value="Ankyrin_rpt"/>
</dbReference>
<gene>
    <name evidence="6" type="ORF">PVAND_012425</name>
</gene>
<dbReference type="Gene3D" id="3.30.710.10">
    <property type="entry name" value="Potassium Channel Kv1.1, Chain A"/>
    <property type="match status" value="2"/>
</dbReference>
<feature type="compositionally biased region" description="Polar residues" evidence="4">
    <location>
        <begin position="919"/>
        <end position="930"/>
    </location>
</feature>
<protein>
    <recommendedName>
        <fullName evidence="5">BTB domain-containing protein</fullName>
    </recommendedName>
</protein>
<dbReference type="Pfam" id="PF12796">
    <property type="entry name" value="Ank_2"/>
    <property type="match status" value="1"/>
</dbReference>
<evidence type="ECO:0000313" key="7">
    <source>
        <dbReference type="Proteomes" id="UP001107558"/>
    </source>
</evidence>
<name>A0A9J6CMD7_POLVA</name>
<dbReference type="Proteomes" id="UP001107558">
    <property type="component" value="Chromosome 1"/>
</dbReference>
<feature type="domain" description="BTB" evidence="5">
    <location>
        <begin position="547"/>
        <end position="611"/>
    </location>
</feature>
<dbReference type="PROSITE" id="PS50088">
    <property type="entry name" value="ANK_REPEAT"/>
    <property type="match status" value="1"/>
</dbReference>
<dbReference type="SUPFAM" id="SSF50985">
    <property type="entry name" value="RCC1/BLIP-II"/>
    <property type="match status" value="1"/>
</dbReference>
<accession>A0A9J6CMD7</accession>
<feature type="region of interest" description="Disordered" evidence="4">
    <location>
        <begin position="1052"/>
        <end position="1088"/>
    </location>
</feature>
<keyword evidence="2" id="KW-0040">ANK repeat</keyword>
<dbReference type="PANTHER" id="PTHR22872:SF2">
    <property type="entry name" value="INHIBITOR OF BRUTON TYROSINE KINASE"/>
    <property type="match status" value="1"/>
</dbReference>
<dbReference type="Pfam" id="PF00651">
    <property type="entry name" value="BTB"/>
    <property type="match status" value="2"/>
</dbReference>
<evidence type="ECO:0000313" key="6">
    <source>
        <dbReference type="EMBL" id="KAG5683125.1"/>
    </source>
</evidence>
<dbReference type="PANTHER" id="PTHR22872">
    <property type="entry name" value="BTK-BINDING PROTEIN-RELATED"/>
    <property type="match status" value="1"/>
</dbReference>
<evidence type="ECO:0000256" key="1">
    <source>
        <dbReference type="ARBA" id="ARBA00022737"/>
    </source>
</evidence>
<feature type="region of interest" description="Disordered" evidence="4">
    <location>
        <begin position="886"/>
        <end position="954"/>
    </location>
</feature>
<dbReference type="CDD" id="cd18186">
    <property type="entry name" value="BTB_POZ_ZBTB_KLHL-like"/>
    <property type="match status" value="1"/>
</dbReference>
<dbReference type="InterPro" id="IPR036770">
    <property type="entry name" value="Ankyrin_rpt-contain_sf"/>
</dbReference>
<evidence type="ECO:0000256" key="4">
    <source>
        <dbReference type="SAM" id="MobiDB-lite"/>
    </source>
</evidence>
<evidence type="ECO:0000259" key="5">
    <source>
        <dbReference type="PROSITE" id="PS50097"/>
    </source>
</evidence>
<dbReference type="OrthoDB" id="1893551at2759"/>
<feature type="compositionally biased region" description="Basic and acidic residues" evidence="4">
    <location>
        <begin position="893"/>
        <end position="918"/>
    </location>
</feature>
<evidence type="ECO:0000256" key="3">
    <source>
        <dbReference type="PROSITE-ProRule" id="PRU00235"/>
    </source>
</evidence>
<dbReference type="Gene3D" id="1.25.40.20">
    <property type="entry name" value="Ankyrin repeat-containing domain"/>
    <property type="match status" value="1"/>
</dbReference>
<dbReference type="SUPFAM" id="SSF48403">
    <property type="entry name" value="Ankyrin repeat"/>
    <property type="match status" value="1"/>
</dbReference>
<dbReference type="InterPro" id="IPR000210">
    <property type="entry name" value="BTB/POZ_dom"/>
</dbReference>
<keyword evidence="7" id="KW-1185">Reference proteome</keyword>
<dbReference type="Gene3D" id="2.130.10.30">
    <property type="entry name" value="Regulator of chromosome condensation 1/beta-lactamase-inhibitor protein II"/>
    <property type="match status" value="1"/>
</dbReference>
<comment type="caution">
    <text evidence="6">The sequence shown here is derived from an EMBL/GenBank/DDBJ whole genome shotgun (WGS) entry which is preliminary data.</text>
</comment>
<dbReference type="InterPro" id="IPR011333">
    <property type="entry name" value="SKP1/BTB/POZ_sf"/>
</dbReference>
<organism evidence="6 7">
    <name type="scientific">Polypedilum vanderplanki</name>
    <name type="common">Sleeping chironomid midge</name>
    <dbReference type="NCBI Taxonomy" id="319348"/>
    <lineage>
        <taxon>Eukaryota</taxon>
        <taxon>Metazoa</taxon>
        <taxon>Ecdysozoa</taxon>
        <taxon>Arthropoda</taxon>
        <taxon>Hexapoda</taxon>
        <taxon>Insecta</taxon>
        <taxon>Pterygota</taxon>
        <taxon>Neoptera</taxon>
        <taxon>Endopterygota</taxon>
        <taxon>Diptera</taxon>
        <taxon>Nematocera</taxon>
        <taxon>Chironomoidea</taxon>
        <taxon>Chironomidae</taxon>
        <taxon>Chironominae</taxon>
        <taxon>Polypedilum</taxon>
        <taxon>Polypedilum</taxon>
    </lineage>
</organism>
<dbReference type="InterPro" id="IPR000408">
    <property type="entry name" value="Reg_chr_condens"/>
</dbReference>
<feature type="repeat" description="ANK" evidence="2">
    <location>
        <begin position="52"/>
        <end position="84"/>
    </location>
</feature>
<keyword evidence="1" id="KW-0677">Repeat</keyword>
<dbReference type="Pfam" id="PF00415">
    <property type="entry name" value="RCC1"/>
    <property type="match status" value="2"/>
</dbReference>
<sequence length="1156" mass="133637">MEVDHDCTINCKLTQHGNLITAALTKHQIDEEKLIKFLVLTCKNFSKICDTNGRTALMLACSNAKPLVTEFLLNQGANYLAKDFESQQNAMHRACHYGWIENILILKKFGASFDTFDADFLTPLQMIPYSCQYSAEHLAYVFGKNKNYNLGIGNVTSRNYPDLIKSLPSMHSVSINKFHSLFLTNSGQLFACGVNKEGRLGIGNEATVVNPQEITFKSNYKNERIIAISAGLFHSLVLTQKSVYAAGSNKYFQLGIKNVERALTFSEVNFDRTEVSVHKIHTIIACDYHSVFVSPQGVYICGLNVGQFGGIQESVPYPRVLSNPVPGQKDLTIKWAQSNNCCICVYATHKEMNYFTVYYNRRVKSYKNPLMEGMEQCAIIGGELNYNSDEIMKNSSQKPLFVTILTQYKNLFIWYEDISKFVKVHMSPLFTTQIREFMPCNDGLLIDADEQLFTATIQHKLTKMYQLNSEYQEFHSKRDIAEFLCSKILLKRVQNVSNVSAFVCDADGESFITIMNHRTVKTPEFVKENFDFTVLLDDYQFETSGIMDVTFIVKNETFKANKFIVFTRCEILKNFIQKDGSICTIEDPRMTPEMFKCILIWIYKNNLTNDELNDVIKHTKDENTIKAIVQDFHDITIEFNLNGVYNAIVTHFSNLIKRPDRMNIKSFRWFSLENLPDLYDVTILLDENQELRAHKVVLMMRIEYFKMMFYHSWSENSVVDLKHISINFMRPIIQFAYDNNIEALRTANYGENFIYNMIAICDQYLIINLKEIFEILICERISLKNCAENLDFAIAYNCEILKKFCMEFITLNLARLLEGNFLDNLEPMILKELSFFYRKFFHFEDDSNYNITPAFDAPTEEEIDELIKDFNLELYCNSQKVEKKTPKSKTRLSKSEITKRNIEKEGKKELQKEIKDSNLTEPQSPKTPETPTEENQKNSWQKNQRERKDSTKNKKILTAIKCNEILKNETVKQEPMVDLRNLKISDNNFESSETVQRNAITLADFGIISSGKKKKSLSFSESTTAQSPTQQKQPEIVKMCWNMDKIELKPLNTADTNPFLEPTPSTSNSKKQKPQKSKSLSNEKNFSKIIKDERKEKQQFEKIKSKSLILTQIEERAITELSEFYNIDNIFDEDITISRKVQIASQNLSQWHNGIV</sequence>
<dbReference type="PROSITE" id="PS50297">
    <property type="entry name" value="ANK_REP_REGION"/>
    <property type="match status" value="1"/>
</dbReference>
<evidence type="ECO:0000256" key="2">
    <source>
        <dbReference type="PROSITE-ProRule" id="PRU00023"/>
    </source>
</evidence>
<feature type="domain" description="BTB" evidence="5">
    <location>
        <begin position="679"/>
        <end position="745"/>
    </location>
</feature>
<dbReference type="SUPFAM" id="SSF54695">
    <property type="entry name" value="POZ domain"/>
    <property type="match status" value="2"/>
</dbReference>
<feature type="compositionally biased region" description="Basic and acidic residues" evidence="4">
    <location>
        <begin position="943"/>
        <end position="952"/>
    </location>
</feature>
<reference evidence="6" key="1">
    <citation type="submission" date="2021-03" db="EMBL/GenBank/DDBJ databases">
        <title>Chromosome level genome of the anhydrobiotic midge Polypedilum vanderplanki.</title>
        <authorList>
            <person name="Yoshida Y."/>
            <person name="Kikawada T."/>
            <person name="Gusev O."/>
        </authorList>
    </citation>
    <scope>NUCLEOTIDE SEQUENCE</scope>
    <source>
        <strain evidence="6">NIAS01</strain>
        <tissue evidence="6">Whole body or cell culture</tissue>
    </source>
</reference>
<dbReference type="InterPro" id="IPR051625">
    <property type="entry name" value="Signaling_Regulatory_Domain"/>
</dbReference>
<dbReference type="InterPro" id="IPR009091">
    <property type="entry name" value="RCC1/BLIP-II"/>
</dbReference>